<feature type="transmembrane region" description="Helical" evidence="6">
    <location>
        <begin position="357"/>
        <end position="378"/>
    </location>
</feature>
<keyword evidence="3 6" id="KW-0812">Transmembrane</keyword>
<feature type="transmembrane region" description="Helical" evidence="6">
    <location>
        <begin position="763"/>
        <end position="794"/>
    </location>
</feature>
<dbReference type="AlphaFoldDB" id="A0A347UD45"/>
<dbReference type="Proteomes" id="UP000261704">
    <property type="component" value="Chromosome"/>
</dbReference>
<gene>
    <name evidence="8" type="ORF">BAR1_01790</name>
</gene>
<feature type="transmembrane region" description="Helical" evidence="6">
    <location>
        <begin position="308"/>
        <end position="337"/>
    </location>
</feature>
<evidence type="ECO:0000256" key="6">
    <source>
        <dbReference type="SAM" id="Phobius"/>
    </source>
</evidence>
<reference evidence="8 9" key="1">
    <citation type="submission" date="2018-09" db="EMBL/GenBank/DDBJ databases">
        <title>Profundibacter amoris BAR1 gen. nov., sp. nov., a new member of the Roseobacter clade isolated at Lokis Castle Vent Field on the Arctic Mid-Oceanic Ridge.</title>
        <authorList>
            <person name="Le Moine Bauer S."/>
            <person name="Sjoeberg A.G."/>
            <person name="L'Haridon S."/>
            <person name="Stokke R."/>
            <person name="Roalkvam I."/>
            <person name="Steen I.H."/>
            <person name="Dahle H."/>
        </authorList>
    </citation>
    <scope>NUCLEOTIDE SEQUENCE [LARGE SCALE GENOMIC DNA]</scope>
    <source>
        <strain evidence="8 9">BAR1</strain>
    </source>
</reference>
<protein>
    <submittedName>
        <fullName evidence="8">Drug:proton antiporter</fullName>
    </submittedName>
</protein>
<keyword evidence="5 6" id="KW-0472">Membrane</keyword>
<evidence type="ECO:0000313" key="9">
    <source>
        <dbReference type="Proteomes" id="UP000261704"/>
    </source>
</evidence>
<feature type="transmembrane region" description="Helical" evidence="6">
    <location>
        <begin position="404"/>
        <end position="422"/>
    </location>
</feature>
<name>A0A347UD45_9RHOB</name>
<dbReference type="InterPro" id="IPR038766">
    <property type="entry name" value="Membrane_comp_ABC_pdt"/>
</dbReference>
<feature type="transmembrane region" description="Helical" evidence="6">
    <location>
        <begin position="21"/>
        <end position="41"/>
    </location>
</feature>
<evidence type="ECO:0000256" key="3">
    <source>
        <dbReference type="ARBA" id="ARBA00022692"/>
    </source>
</evidence>
<dbReference type="PANTHER" id="PTHR30287:SF1">
    <property type="entry name" value="INNER MEMBRANE PROTEIN"/>
    <property type="match status" value="1"/>
</dbReference>
<dbReference type="RefSeq" id="WP_118941431.1">
    <property type="nucleotide sequence ID" value="NZ_CP032125.1"/>
</dbReference>
<keyword evidence="2" id="KW-1003">Cell membrane</keyword>
<feature type="transmembrane region" description="Helical" evidence="6">
    <location>
        <begin position="428"/>
        <end position="450"/>
    </location>
</feature>
<keyword evidence="4 6" id="KW-1133">Transmembrane helix</keyword>
<accession>A0A347UD45</accession>
<sequence>MSLSIATRIARRELRGGLQGFRIFLACLLLGVGAIAAVGTVRVSIEQGLQQEGATILGGDAEVSFTHRSAGDEEQAWLANTANVLSEIIDFRSMVVLQRGETIETGLTQVKAVDNAYPLYGAVVLKPDIPLAQALAVKDALPGAVMQKILIDRLGLKIGDRFRLGEQEFRLAAALVREPDSAGSGFGLGPRTIVATTALKQSGLIQPGSLFEVHYRMLLAKDANLDQLKSQAEEQFSTRGLRWRDSRNGAPGIQLFVERIASFLVIVGLAGLAVGGVGVSAAVRSYLGGKTATIATLKTLGADGRTIFQVYMIQIGVLTILGVGLGVAFGALVPLAFSPLISAALPIPADFTLHIQPLFQAAVYGFLTATLFTLWPLAKARDIRAASLFRDAAGRINAWPRRRYVLITGLVLATLIGVVTGFSEIPKLALWATGGIVAALLLLMLAALGLRKLAGWMGRSKWVRGKPALRLAFGAIGGPGSEAIPVVLSLGLGLTVLAAIGQIDTNLRNAIARDLPAIAPAYFFIDIQKDQLDPFLTLARSDAGVTQVDTAPMLRGVITRINDIPAIEVAGDHWVIRGDRGITYAENPPENSRITQGEWWPVDYTGPPLISFAEEEANEIGLKIGDMLTVNILGRDITARIANLRAVDFSDASINFVVTMNPAALAGAPHSSIATVYASEQAEAGLLRTMMKQFPNVTAIRVRDAIARVSKALNGIAAATSYAAAATLLTGFAVLIGAAAAGEQARTFEAAVLKTIGASRWRILTSFMLRAAIMGAAAGLVALLAGAVVAWGVISFVMGASYQFDLVSALMVIAGGAGATLLSGLAFAWRPLSARPAHILRMRE</sequence>
<feature type="transmembrane region" description="Helical" evidence="6">
    <location>
        <begin position="722"/>
        <end position="742"/>
    </location>
</feature>
<dbReference type="KEGG" id="pamo:BAR1_01790"/>
<dbReference type="InterPro" id="IPR003838">
    <property type="entry name" value="ABC3_permease_C"/>
</dbReference>
<feature type="domain" description="ABC3 transporter permease C-terminal" evidence="7">
    <location>
        <begin position="266"/>
        <end position="381"/>
    </location>
</feature>
<proteinExistence type="predicted"/>
<evidence type="ECO:0000256" key="4">
    <source>
        <dbReference type="ARBA" id="ARBA00022989"/>
    </source>
</evidence>
<feature type="transmembrane region" description="Helical" evidence="6">
    <location>
        <begin position="806"/>
        <end position="829"/>
    </location>
</feature>
<dbReference type="EMBL" id="CP032125">
    <property type="protein sequence ID" value="AXX96773.1"/>
    <property type="molecule type" value="Genomic_DNA"/>
</dbReference>
<evidence type="ECO:0000256" key="1">
    <source>
        <dbReference type="ARBA" id="ARBA00004651"/>
    </source>
</evidence>
<dbReference type="GO" id="GO:0005886">
    <property type="term" value="C:plasma membrane"/>
    <property type="evidence" value="ECO:0007669"/>
    <property type="project" value="UniProtKB-SubCell"/>
</dbReference>
<organism evidence="8 9">
    <name type="scientific">Profundibacter amoris</name>
    <dbReference type="NCBI Taxonomy" id="2171755"/>
    <lineage>
        <taxon>Bacteria</taxon>
        <taxon>Pseudomonadati</taxon>
        <taxon>Pseudomonadota</taxon>
        <taxon>Alphaproteobacteria</taxon>
        <taxon>Rhodobacterales</taxon>
        <taxon>Paracoccaceae</taxon>
        <taxon>Profundibacter</taxon>
    </lineage>
</organism>
<evidence type="ECO:0000313" key="8">
    <source>
        <dbReference type="EMBL" id="AXX96773.1"/>
    </source>
</evidence>
<dbReference type="Pfam" id="PF02687">
    <property type="entry name" value="FtsX"/>
    <property type="match status" value="2"/>
</dbReference>
<feature type="domain" description="ABC3 transporter permease C-terminal" evidence="7">
    <location>
        <begin position="724"/>
        <end position="833"/>
    </location>
</feature>
<comment type="subcellular location">
    <subcellularLocation>
        <location evidence="1">Cell membrane</location>
        <topology evidence="1">Multi-pass membrane protein</topology>
    </subcellularLocation>
</comment>
<evidence type="ECO:0000256" key="2">
    <source>
        <dbReference type="ARBA" id="ARBA00022475"/>
    </source>
</evidence>
<dbReference type="OrthoDB" id="9775544at2"/>
<keyword evidence="9" id="KW-1185">Reference proteome</keyword>
<evidence type="ECO:0000259" key="7">
    <source>
        <dbReference type="Pfam" id="PF02687"/>
    </source>
</evidence>
<feature type="transmembrane region" description="Helical" evidence="6">
    <location>
        <begin position="263"/>
        <end position="287"/>
    </location>
</feature>
<feature type="transmembrane region" description="Helical" evidence="6">
    <location>
        <begin position="471"/>
        <end position="500"/>
    </location>
</feature>
<evidence type="ECO:0000256" key="5">
    <source>
        <dbReference type="ARBA" id="ARBA00023136"/>
    </source>
</evidence>
<dbReference type="PANTHER" id="PTHR30287">
    <property type="entry name" value="MEMBRANE COMPONENT OF PREDICTED ABC SUPERFAMILY METABOLITE UPTAKE TRANSPORTER"/>
    <property type="match status" value="1"/>
</dbReference>